<dbReference type="InterPro" id="IPR008969">
    <property type="entry name" value="CarboxyPept-like_regulatory"/>
</dbReference>
<dbReference type="InterPro" id="IPR013783">
    <property type="entry name" value="Ig-like_fold"/>
</dbReference>
<proteinExistence type="inferred from homology"/>
<keyword evidence="4" id="KW-0964">Secreted</keyword>
<dbReference type="Pfam" id="PF13620">
    <property type="entry name" value="CarboxypepD_reg"/>
    <property type="match status" value="3"/>
</dbReference>
<accession>A0A3G8JTP7</accession>
<evidence type="ECO:0000313" key="9">
    <source>
        <dbReference type="Proteomes" id="UP000271469"/>
    </source>
</evidence>
<evidence type="ECO:0000256" key="4">
    <source>
        <dbReference type="ARBA" id="ARBA00022525"/>
    </source>
</evidence>
<organism evidence="8 9">
    <name type="scientific">Gordonia insulae</name>
    <dbReference type="NCBI Taxonomy" id="2420509"/>
    <lineage>
        <taxon>Bacteria</taxon>
        <taxon>Bacillati</taxon>
        <taxon>Actinomycetota</taxon>
        <taxon>Actinomycetes</taxon>
        <taxon>Mycobacteriales</taxon>
        <taxon>Gordoniaceae</taxon>
        <taxon>Gordonia</taxon>
    </lineage>
</organism>
<gene>
    <name evidence="8" type="primary">sdrD</name>
    <name evidence="8" type="ORF">D7316_04161</name>
</gene>
<evidence type="ECO:0000313" key="8">
    <source>
        <dbReference type="EMBL" id="AZG47550.1"/>
    </source>
</evidence>
<keyword evidence="5" id="KW-0732">Signal</keyword>
<keyword evidence="9" id="KW-1185">Reference proteome</keyword>
<dbReference type="SUPFAM" id="SSF49452">
    <property type="entry name" value="Starch-binding domain-like"/>
    <property type="match status" value="1"/>
</dbReference>
<dbReference type="PANTHER" id="PTHR36108:SF13">
    <property type="entry name" value="COLOSSIN-B-RELATED"/>
    <property type="match status" value="1"/>
</dbReference>
<dbReference type="Proteomes" id="UP000271469">
    <property type="component" value="Chromosome"/>
</dbReference>
<reference evidence="8 9" key="1">
    <citation type="submission" date="2018-11" db="EMBL/GenBank/DDBJ databases">
        <title>Gordonia insulae sp. nov., isolated from an island soil.</title>
        <authorList>
            <person name="Kim Y.S."/>
            <person name="Kim S.B."/>
        </authorList>
    </citation>
    <scope>NUCLEOTIDE SEQUENCE [LARGE SCALE GENOMIC DNA]</scope>
    <source>
        <strain evidence="8 9">MMS17-SY073</strain>
    </source>
</reference>
<dbReference type="InterPro" id="IPR013784">
    <property type="entry name" value="Carb-bd-like_fold"/>
</dbReference>
<evidence type="ECO:0000256" key="6">
    <source>
        <dbReference type="ARBA" id="ARBA00030238"/>
    </source>
</evidence>
<dbReference type="EMBL" id="CP033972">
    <property type="protein sequence ID" value="AZG47550.1"/>
    <property type="molecule type" value="Genomic_DNA"/>
</dbReference>
<dbReference type="AlphaFoldDB" id="A0A3G8JTP7"/>
<evidence type="ECO:0000256" key="1">
    <source>
        <dbReference type="ARBA" id="ARBA00000548"/>
    </source>
</evidence>
<evidence type="ECO:0000256" key="5">
    <source>
        <dbReference type="ARBA" id="ARBA00022729"/>
    </source>
</evidence>
<dbReference type="SUPFAM" id="SSF49464">
    <property type="entry name" value="Carboxypeptidase regulatory domain-like"/>
    <property type="match status" value="2"/>
</dbReference>
<dbReference type="KEGG" id="gom:D7316_04161"/>
<dbReference type="OrthoDB" id="7375466at2"/>
<comment type="similarity">
    <text evidence="2">Belongs to the serine-aspartate repeat-containing protein (SDr) family.</text>
</comment>
<dbReference type="GO" id="GO:0004556">
    <property type="term" value="F:alpha-amylase activity"/>
    <property type="evidence" value="ECO:0007669"/>
    <property type="project" value="UniProtKB-EC"/>
</dbReference>
<dbReference type="Gene3D" id="2.60.40.10">
    <property type="entry name" value="Immunoglobulins"/>
    <property type="match status" value="1"/>
</dbReference>
<dbReference type="GO" id="GO:0030246">
    <property type="term" value="F:carbohydrate binding"/>
    <property type="evidence" value="ECO:0007669"/>
    <property type="project" value="InterPro"/>
</dbReference>
<evidence type="ECO:0000256" key="2">
    <source>
        <dbReference type="ARBA" id="ARBA00007257"/>
    </source>
</evidence>
<protein>
    <recommendedName>
        <fullName evidence="3">alpha-amylase</fullName>
        <ecNumber evidence="3">3.2.1.1</ecNumber>
    </recommendedName>
    <alternativeName>
        <fullName evidence="6">1,4-alpha-D-glucan glucanohydrolase</fullName>
    </alternativeName>
</protein>
<dbReference type="EC" id="3.2.1.1" evidence="3"/>
<name>A0A3G8JTP7_9ACTN</name>
<evidence type="ECO:0000256" key="3">
    <source>
        <dbReference type="ARBA" id="ARBA00012595"/>
    </source>
</evidence>
<feature type="region of interest" description="Disordered" evidence="7">
    <location>
        <begin position="1"/>
        <end position="28"/>
    </location>
</feature>
<dbReference type="PANTHER" id="PTHR36108">
    <property type="entry name" value="COLOSSIN-B-RELATED"/>
    <property type="match status" value="1"/>
</dbReference>
<dbReference type="GO" id="GO:0005975">
    <property type="term" value="P:carbohydrate metabolic process"/>
    <property type="evidence" value="ECO:0007669"/>
    <property type="project" value="UniProtKB-ARBA"/>
</dbReference>
<dbReference type="RefSeq" id="WP_124709890.1">
    <property type="nucleotide sequence ID" value="NZ_CP033972.1"/>
</dbReference>
<comment type="catalytic activity">
    <reaction evidence="1">
        <text>Endohydrolysis of (1-&gt;4)-alpha-D-glucosidic linkages in polysaccharides containing three or more (1-&gt;4)-alpha-linked D-glucose units.</text>
        <dbReference type="EC" id="3.2.1.1"/>
    </reaction>
</comment>
<evidence type="ECO:0000256" key="7">
    <source>
        <dbReference type="SAM" id="MobiDB-lite"/>
    </source>
</evidence>
<dbReference type="Gene3D" id="2.60.40.1120">
    <property type="entry name" value="Carboxypeptidase-like, regulatory domain"/>
    <property type="match status" value="2"/>
</dbReference>
<sequence>MQPNINGHRDEGDSSPPSSPGGTIRGDIRRADGSAIADATVTVIDPNGRQAARSVGNPDGTFVIRVAAGGHYVLVVSANGHEPSAVTVAVGSSPVDVEVTLSSMAALGGVVTTSATGEPVAKATVAVADRTGQVTATAVTSADGRWDVSGLSGGTYTVIVTASGCDPVAETVTIDGTAAATIDVVLRTAAELGGVITDGTAADGSPVAHSQVALLDDAGEMAASALTDEHGRYLFANLAPGDYTVIANGYAPVAATIDIEAGRVVTHEFVLGARGQA</sequence>